<name>A0A0B6YIX9_9EUPU</name>
<organism evidence="2">
    <name type="scientific">Arion vulgaris</name>
    <dbReference type="NCBI Taxonomy" id="1028688"/>
    <lineage>
        <taxon>Eukaryota</taxon>
        <taxon>Metazoa</taxon>
        <taxon>Spiralia</taxon>
        <taxon>Lophotrochozoa</taxon>
        <taxon>Mollusca</taxon>
        <taxon>Gastropoda</taxon>
        <taxon>Heterobranchia</taxon>
        <taxon>Euthyneura</taxon>
        <taxon>Panpulmonata</taxon>
        <taxon>Eupulmonata</taxon>
        <taxon>Stylommatophora</taxon>
        <taxon>Helicina</taxon>
        <taxon>Arionoidea</taxon>
        <taxon>Arionidae</taxon>
        <taxon>Arion</taxon>
    </lineage>
</organism>
<dbReference type="AlphaFoldDB" id="A0A0B6YIX9"/>
<accession>A0A0B6YIX9</accession>
<feature type="region of interest" description="Disordered" evidence="1">
    <location>
        <begin position="30"/>
        <end position="50"/>
    </location>
</feature>
<proteinExistence type="predicted"/>
<sequence>CSDLFSLHFFHSTNGEMTLTSCHEYPCTQQHSIPPSTQQVSQQHLTDCLL</sequence>
<protein>
    <submittedName>
        <fullName evidence="2">Uncharacterized protein</fullName>
    </submittedName>
</protein>
<feature type="non-terminal residue" evidence="2">
    <location>
        <position position="1"/>
    </location>
</feature>
<evidence type="ECO:0000256" key="1">
    <source>
        <dbReference type="SAM" id="MobiDB-lite"/>
    </source>
</evidence>
<dbReference type="EMBL" id="HACG01009287">
    <property type="protein sequence ID" value="CEK56152.1"/>
    <property type="molecule type" value="Transcribed_RNA"/>
</dbReference>
<reference evidence="2" key="1">
    <citation type="submission" date="2014-12" db="EMBL/GenBank/DDBJ databases">
        <title>Insight into the proteome of Arion vulgaris.</title>
        <authorList>
            <person name="Aradska J."/>
            <person name="Bulat T."/>
            <person name="Smidak R."/>
            <person name="Sarate P."/>
            <person name="Gangsoo J."/>
            <person name="Sialana F."/>
            <person name="Bilban M."/>
            <person name="Lubec G."/>
        </authorList>
    </citation>
    <scope>NUCLEOTIDE SEQUENCE</scope>
    <source>
        <tissue evidence="2">Skin</tissue>
    </source>
</reference>
<gene>
    <name evidence="2" type="primary">ORF26923</name>
</gene>
<evidence type="ECO:0000313" key="2">
    <source>
        <dbReference type="EMBL" id="CEK56152.1"/>
    </source>
</evidence>